<evidence type="ECO:0000256" key="3">
    <source>
        <dbReference type="ARBA" id="ARBA00022475"/>
    </source>
</evidence>
<dbReference type="Gene3D" id="1.20.81.30">
    <property type="entry name" value="Type II secretion system (T2SS), domain F"/>
    <property type="match status" value="1"/>
</dbReference>
<dbReference type="RefSeq" id="WP_099090202.1">
    <property type="nucleotide sequence ID" value="NZ_MRZN01000008.1"/>
</dbReference>
<dbReference type="Pfam" id="PF00482">
    <property type="entry name" value="T2SSF"/>
    <property type="match status" value="2"/>
</dbReference>
<protein>
    <submittedName>
        <fullName evidence="9">Competence protein ComG</fullName>
    </submittedName>
</protein>
<feature type="transmembrane region" description="Helical" evidence="7">
    <location>
        <begin position="164"/>
        <end position="194"/>
    </location>
</feature>
<keyword evidence="4 7" id="KW-0812">Transmembrane</keyword>
<organism evidence="9 10">
    <name type="scientific">Staphylococcus edaphicus</name>
    <dbReference type="NCBI Taxonomy" id="1955013"/>
    <lineage>
        <taxon>Bacteria</taxon>
        <taxon>Bacillati</taxon>
        <taxon>Bacillota</taxon>
        <taxon>Bacilli</taxon>
        <taxon>Bacillales</taxon>
        <taxon>Staphylococcaceae</taxon>
        <taxon>Staphylococcus</taxon>
    </lineage>
</organism>
<dbReference type="Proteomes" id="UP000223828">
    <property type="component" value="Unassembled WGS sequence"/>
</dbReference>
<feature type="transmembrane region" description="Helical" evidence="7">
    <location>
        <begin position="124"/>
        <end position="144"/>
    </location>
</feature>
<dbReference type="NCBIfam" id="NF041012">
    <property type="entry name" value="T4P_ComGB"/>
    <property type="match status" value="1"/>
</dbReference>
<keyword evidence="3" id="KW-1003">Cell membrane</keyword>
<dbReference type="AlphaFoldDB" id="A0A2C6U7I1"/>
<evidence type="ECO:0000256" key="2">
    <source>
        <dbReference type="ARBA" id="ARBA00005745"/>
    </source>
</evidence>
<evidence type="ECO:0000256" key="6">
    <source>
        <dbReference type="ARBA" id="ARBA00023136"/>
    </source>
</evidence>
<dbReference type="InterPro" id="IPR047692">
    <property type="entry name" value="T4P_ComGB"/>
</dbReference>
<dbReference type="InterPro" id="IPR003004">
    <property type="entry name" value="GspF/PilC"/>
</dbReference>
<dbReference type="InterPro" id="IPR042094">
    <property type="entry name" value="T2SS_GspF_sf"/>
</dbReference>
<keyword evidence="5 7" id="KW-1133">Transmembrane helix</keyword>
<proteinExistence type="inferred from homology"/>
<feature type="domain" description="Type II secretion system protein GspF" evidence="8">
    <location>
        <begin position="31"/>
        <end position="140"/>
    </location>
</feature>
<feature type="domain" description="Type II secretion system protein GspF" evidence="8">
    <location>
        <begin position="226"/>
        <end position="345"/>
    </location>
</feature>
<sequence>MKKLRTDIFRFKKFFLLSEKSKIVLLIKLKDLLDHGYTLSEAFLFIIQYTNIRSLHLQSQIKLALNNGANCAQILKLLNYPKAIVTLIHFAEIFGDLTITLPHAYEFLVRNYKSKQRFLKTIQYPLLLLIIFMIMLIILNHTIIPEFQNLYSNMDVSISPLQSYLSLFISNLPTFLLYCTIFLVLSTLSFLIIFRKAPIVTKHKLILAIPIISKFFKLYKTYCLSTELSLFYKNGITLQKIVDIYAKQKDEYLNYLANEISTGTQNGLNLSEVLKKLLCFEKNLISFVEEGEKKGRLEIEMKIYSDILLEQTEQLIHLIIKFIQPVIFSLIAILIVSLYLVIMLPMFDLMQTIK</sequence>
<gene>
    <name evidence="9" type="ORF">BTJ66_06720</name>
</gene>
<accession>A0A2C6U7I1</accession>
<dbReference type="EMBL" id="MRZN01000008">
    <property type="protein sequence ID" value="PHK49762.1"/>
    <property type="molecule type" value="Genomic_DNA"/>
</dbReference>
<dbReference type="PANTHER" id="PTHR30012:SF0">
    <property type="entry name" value="TYPE II SECRETION SYSTEM PROTEIN F-RELATED"/>
    <property type="match status" value="1"/>
</dbReference>
<dbReference type="PANTHER" id="PTHR30012">
    <property type="entry name" value="GENERAL SECRETION PATHWAY PROTEIN"/>
    <property type="match status" value="1"/>
</dbReference>
<dbReference type="GO" id="GO:0005886">
    <property type="term" value="C:plasma membrane"/>
    <property type="evidence" value="ECO:0007669"/>
    <property type="project" value="UniProtKB-SubCell"/>
</dbReference>
<evidence type="ECO:0000256" key="7">
    <source>
        <dbReference type="SAM" id="Phobius"/>
    </source>
</evidence>
<feature type="transmembrane region" description="Helical" evidence="7">
    <location>
        <begin position="326"/>
        <end position="347"/>
    </location>
</feature>
<evidence type="ECO:0000256" key="4">
    <source>
        <dbReference type="ARBA" id="ARBA00022692"/>
    </source>
</evidence>
<evidence type="ECO:0000313" key="10">
    <source>
        <dbReference type="Proteomes" id="UP000223828"/>
    </source>
</evidence>
<evidence type="ECO:0000259" key="8">
    <source>
        <dbReference type="Pfam" id="PF00482"/>
    </source>
</evidence>
<name>A0A2C6U7I1_9STAP</name>
<reference evidence="10" key="1">
    <citation type="submission" date="2017-10" db="EMBL/GenBank/DDBJ databases">
        <title>Staphylococcus edaphicus sp. nov., isolated in Antarctica, harbouring mecC gene and genomic islands essential in adaptation to extreme environment.</title>
        <authorList>
            <person name="Pantucek R."/>
            <person name="Sedlacek I."/>
            <person name="Indrakova A."/>
            <person name="Vrbovska V."/>
            <person name="Maslanova I."/>
            <person name="Kovarovic V."/>
            <person name="Svec P."/>
            <person name="Kralova S."/>
            <person name="Kristofova L."/>
            <person name="Keklakova J."/>
            <person name="Petras P."/>
            <person name="Doskar J."/>
        </authorList>
    </citation>
    <scope>NUCLEOTIDE SEQUENCE [LARGE SCALE GENOMIC DNA]</scope>
    <source>
        <strain evidence="10">CCM 5085</strain>
    </source>
</reference>
<keyword evidence="6 7" id="KW-0472">Membrane</keyword>
<comment type="caution">
    <text evidence="9">The sequence shown here is derived from an EMBL/GenBank/DDBJ whole genome shotgun (WGS) entry which is preliminary data.</text>
</comment>
<dbReference type="OrthoDB" id="1638902at2"/>
<comment type="subcellular location">
    <subcellularLocation>
        <location evidence="1">Cell membrane</location>
        <topology evidence="1">Multi-pass membrane protein</topology>
    </subcellularLocation>
</comment>
<evidence type="ECO:0000256" key="1">
    <source>
        <dbReference type="ARBA" id="ARBA00004651"/>
    </source>
</evidence>
<evidence type="ECO:0000256" key="5">
    <source>
        <dbReference type="ARBA" id="ARBA00022989"/>
    </source>
</evidence>
<evidence type="ECO:0000313" key="9">
    <source>
        <dbReference type="EMBL" id="PHK49762.1"/>
    </source>
</evidence>
<comment type="similarity">
    <text evidence="2">Belongs to the GSP F family.</text>
</comment>
<dbReference type="InterPro" id="IPR018076">
    <property type="entry name" value="T2SS_GspF_dom"/>
</dbReference>